<evidence type="ECO:0000256" key="1">
    <source>
        <dbReference type="SAM" id="MobiDB-lite"/>
    </source>
</evidence>
<dbReference type="Proteomes" id="UP000600918">
    <property type="component" value="Unassembled WGS sequence"/>
</dbReference>
<dbReference type="EMBL" id="JACSDY010000015">
    <property type="protein sequence ID" value="KAF7406970.1"/>
    <property type="molecule type" value="Genomic_DNA"/>
</dbReference>
<evidence type="ECO:0000313" key="2">
    <source>
        <dbReference type="EMBL" id="KAF7406970.1"/>
    </source>
</evidence>
<accession>A0A834NFE1</accession>
<dbReference type="AlphaFoldDB" id="A0A834NFE1"/>
<feature type="compositionally biased region" description="Pro residues" evidence="1">
    <location>
        <begin position="49"/>
        <end position="66"/>
    </location>
</feature>
<name>A0A834NFE1_VESPE</name>
<comment type="caution">
    <text evidence="2">The sequence shown here is derived from an EMBL/GenBank/DDBJ whole genome shotgun (WGS) entry which is preliminary data.</text>
</comment>
<proteinExistence type="predicted"/>
<protein>
    <submittedName>
        <fullName evidence="2">Uncharacterized protein</fullName>
    </submittedName>
</protein>
<organism evidence="2 3">
    <name type="scientific">Vespula pensylvanica</name>
    <name type="common">Western yellow jacket</name>
    <name type="synonym">Wasp</name>
    <dbReference type="NCBI Taxonomy" id="30213"/>
    <lineage>
        <taxon>Eukaryota</taxon>
        <taxon>Metazoa</taxon>
        <taxon>Ecdysozoa</taxon>
        <taxon>Arthropoda</taxon>
        <taxon>Hexapoda</taxon>
        <taxon>Insecta</taxon>
        <taxon>Pterygota</taxon>
        <taxon>Neoptera</taxon>
        <taxon>Endopterygota</taxon>
        <taxon>Hymenoptera</taxon>
        <taxon>Apocrita</taxon>
        <taxon>Aculeata</taxon>
        <taxon>Vespoidea</taxon>
        <taxon>Vespidae</taxon>
        <taxon>Vespinae</taxon>
        <taxon>Vespula</taxon>
    </lineage>
</organism>
<evidence type="ECO:0000313" key="3">
    <source>
        <dbReference type="Proteomes" id="UP000600918"/>
    </source>
</evidence>
<feature type="compositionally biased region" description="Low complexity" evidence="1">
    <location>
        <begin position="67"/>
        <end position="78"/>
    </location>
</feature>
<sequence length="78" mass="8402">MIRKIVKIRLYHPWKWQEAEAEEAAEATLLPLSLPIIHYSLPAPAAPPAVLLPPPQLPPPPPPKPPGTNSSISNGTTS</sequence>
<gene>
    <name evidence="2" type="ORF">H0235_014626</name>
</gene>
<keyword evidence="3" id="KW-1185">Reference proteome</keyword>
<reference evidence="2" key="1">
    <citation type="journal article" date="2020" name="G3 (Bethesda)">
        <title>High-Quality Assemblies for Three Invasive Social Wasps from the &lt;i&gt;Vespula&lt;/i&gt; Genus.</title>
        <authorList>
            <person name="Harrop T.W.R."/>
            <person name="Guhlin J."/>
            <person name="McLaughlin G.M."/>
            <person name="Permina E."/>
            <person name="Stockwell P."/>
            <person name="Gilligan J."/>
            <person name="Le Lec M.F."/>
            <person name="Gruber M.A.M."/>
            <person name="Quinn O."/>
            <person name="Lovegrove M."/>
            <person name="Duncan E.J."/>
            <person name="Remnant E.J."/>
            <person name="Van Eeckhoven J."/>
            <person name="Graham B."/>
            <person name="Knapp R.A."/>
            <person name="Langford K.W."/>
            <person name="Kronenberg Z."/>
            <person name="Press M.O."/>
            <person name="Eacker S.M."/>
            <person name="Wilson-Rankin E.E."/>
            <person name="Purcell J."/>
            <person name="Lester P.J."/>
            <person name="Dearden P.K."/>
        </authorList>
    </citation>
    <scope>NUCLEOTIDE SEQUENCE</scope>
    <source>
        <strain evidence="2">Volc-1</strain>
    </source>
</reference>
<feature type="region of interest" description="Disordered" evidence="1">
    <location>
        <begin position="49"/>
        <end position="78"/>
    </location>
</feature>